<dbReference type="EMBL" id="AWUE01011824">
    <property type="protein sequence ID" value="OMP10448.1"/>
    <property type="molecule type" value="Genomic_DNA"/>
</dbReference>
<sequence length="32" mass="3809">MALLTLKQRRRIRAITGITLQQESQKDRRAEK</sequence>
<comment type="caution">
    <text evidence="1">The sequence shown here is derived from an EMBL/GenBank/DDBJ whole genome shotgun (WGS) entry which is preliminary data.</text>
</comment>
<protein>
    <submittedName>
        <fullName evidence="1">Uncharacterized protein</fullName>
    </submittedName>
</protein>
<keyword evidence="2" id="KW-1185">Reference proteome</keyword>
<proteinExistence type="predicted"/>
<evidence type="ECO:0000313" key="2">
    <source>
        <dbReference type="Proteomes" id="UP000187203"/>
    </source>
</evidence>
<name>A0A1R3KTT2_9ROSI</name>
<evidence type="ECO:0000313" key="1">
    <source>
        <dbReference type="EMBL" id="OMP10448.1"/>
    </source>
</evidence>
<gene>
    <name evidence="1" type="ORF">COLO4_04499</name>
</gene>
<dbReference type="Proteomes" id="UP000187203">
    <property type="component" value="Unassembled WGS sequence"/>
</dbReference>
<dbReference type="AlphaFoldDB" id="A0A1R3KTT2"/>
<organism evidence="1 2">
    <name type="scientific">Corchorus olitorius</name>
    <dbReference type="NCBI Taxonomy" id="93759"/>
    <lineage>
        <taxon>Eukaryota</taxon>
        <taxon>Viridiplantae</taxon>
        <taxon>Streptophyta</taxon>
        <taxon>Embryophyta</taxon>
        <taxon>Tracheophyta</taxon>
        <taxon>Spermatophyta</taxon>
        <taxon>Magnoliopsida</taxon>
        <taxon>eudicotyledons</taxon>
        <taxon>Gunneridae</taxon>
        <taxon>Pentapetalae</taxon>
        <taxon>rosids</taxon>
        <taxon>malvids</taxon>
        <taxon>Malvales</taxon>
        <taxon>Malvaceae</taxon>
        <taxon>Grewioideae</taxon>
        <taxon>Apeibeae</taxon>
        <taxon>Corchorus</taxon>
    </lineage>
</organism>
<accession>A0A1R3KTT2</accession>
<reference evidence="2" key="1">
    <citation type="submission" date="2013-09" db="EMBL/GenBank/DDBJ databases">
        <title>Corchorus olitorius genome sequencing.</title>
        <authorList>
            <person name="Alam M."/>
            <person name="Haque M.S."/>
            <person name="Islam M.S."/>
            <person name="Emdad E.M."/>
            <person name="Islam M.M."/>
            <person name="Ahmed B."/>
            <person name="Halim A."/>
            <person name="Hossen Q.M.M."/>
            <person name="Hossain M.Z."/>
            <person name="Ahmed R."/>
            <person name="Khan M.M."/>
            <person name="Islam R."/>
            <person name="Rashid M.M."/>
            <person name="Khan S.A."/>
            <person name="Rahman M.S."/>
            <person name="Alam M."/>
            <person name="Yahiya A.S."/>
            <person name="Khan M.S."/>
            <person name="Azam M.S."/>
            <person name="Haque T."/>
            <person name="Lashkar M.Z.H."/>
            <person name="Akhand A.I."/>
            <person name="Morshed G."/>
            <person name="Roy S."/>
            <person name="Uddin K.S."/>
            <person name="Rabeya T."/>
            <person name="Hossain A.S."/>
            <person name="Chowdhury A."/>
            <person name="Snigdha A.R."/>
            <person name="Mortoza M.S."/>
            <person name="Matin S.A."/>
            <person name="Hoque S.M.E."/>
            <person name="Islam M.K."/>
            <person name="Roy D.K."/>
            <person name="Haider R."/>
            <person name="Moosa M.M."/>
            <person name="Elias S.M."/>
            <person name="Hasan A.M."/>
            <person name="Jahan S."/>
            <person name="Shafiuddin M."/>
            <person name="Mahmood N."/>
            <person name="Shommy N.S."/>
        </authorList>
    </citation>
    <scope>NUCLEOTIDE SEQUENCE [LARGE SCALE GENOMIC DNA]</scope>
    <source>
        <strain evidence="2">cv. O-4</strain>
    </source>
</reference>